<protein>
    <recommendedName>
        <fullName evidence="4">Right handed beta helix domain-containing protein</fullName>
    </recommendedName>
</protein>
<name>A0A510HHB5_9ACTN</name>
<dbReference type="InterPro" id="IPR022441">
    <property type="entry name" value="Para_beta_helix_rpt-2"/>
</dbReference>
<gene>
    <name evidence="5" type="ORF">RxyAA322_11950</name>
</gene>
<sequence>MLLALAMAGFPTSEPRQAEAASICDKYASVKGSDRARGTSAAPFRTAQRLADSLRDGQVGCLRTGTYTAPDGTLKLRRAGITLRSAPRHRATLKARVYVVEGANRVTVRNLRILGTPGKANVLVRANRVRLVRNNITNNNRPASCILVGSRTNGSVIARGTRIRGNRIHHCGALPRRNSHHGIYVSAGRATSITNNRIYENADRGIQLYPDAQGSLIKGNVVDGNGEGILFSGAGRYASSNNKVRNNVISNSRRWNVYSVWGQASKTGTGNTVSYNCLWASSGDPCYRKNGGISTAKGGFSAHHNVVARPLYADRDAGDFRLGRKSGCRKVFGG</sequence>
<dbReference type="Proteomes" id="UP000318065">
    <property type="component" value="Chromosome"/>
</dbReference>
<dbReference type="EMBL" id="AP019791">
    <property type="protein sequence ID" value="BBL79341.1"/>
    <property type="molecule type" value="Genomic_DNA"/>
</dbReference>
<evidence type="ECO:0000259" key="4">
    <source>
        <dbReference type="Pfam" id="PF13229"/>
    </source>
</evidence>
<evidence type="ECO:0000313" key="6">
    <source>
        <dbReference type="Proteomes" id="UP000318065"/>
    </source>
</evidence>
<dbReference type="Pfam" id="PF13229">
    <property type="entry name" value="Beta_helix"/>
    <property type="match status" value="1"/>
</dbReference>
<accession>A0A510HHB5</accession>
<reference evidence="5" key="1">
    <citation type="journal article" date="2019" name="Microbiol. Resour. Announc.">
        <title>Complete Genome Sequence of Rubrobacter xylanophilus Strain AA3-22, Isolated from Arima Onsen in Japan.</title>
        <authorList>
            <person name="Tomariguchi N."/>
            <person name="Miyazaki K."/>
        </authorList>
    </citation>
    <scope>NUCLEOTIDE SEQUENCE [LARGE SCALE GENOMIC DNA]</scope>
    <source>
        <strain evidence="5">AA3-22</strain>
    </source>
</reference>
<evidence type="ECO:0000313" key="5">
    <source>
        <dbReference type="EMBL" id="BBL79341.1"/>
    </source>
</evidence>
<dbReference type="InterPro" id="IPR012334">
    <property type="entry name" value="Pectin_lyas_fold"/>
</dbReference>
<comment type="pathway">
    <text evidence="1">Protein modification; protein ubiquitination.</text>
</comment>
<dbReference type="PANTHER" id="PTHR22990:SF15">
    <property type="entry name" value="F-BOX ONLY PROTEIN 10"/>
    <property type="match status" value="1"/>
</dbReference>
<keyword evidence="6" id="KW-1185">Reference proteome</keyword>
<dbReference type="AlphaFoldDB" id="A0A510HHB5"/>
<dbReference type="InterPro" id="IPR011050">
    <property type="entry name" value="Pectin_lyase_fold/virulence"/>
</dbReference>
<evidence type="ECO:0000256" key="2">
    <source>
        <dbReference type="ARBA" id="ARBA00022737"/>
    </source>
</evidence>
<dbReference type="InterPro" id="IPR039448">
    <property type="entry name" value="Beta_helix"/>
</dbReference>
<dbReference type="InterPro" id="IPR051550">
    <property type="entry name" value="SCF-Subunits/Alg-Epimerases"/>
</dbReference>
<evidence type="ECO:0000256" key="1">
    <source>
        <dbReference type="ARBA" id="ARBA00004906"/>
    </source>
</evidence>
<feature type="domain" description="Right handed beta helix" evidence="4">
    <location>
        <begin position="125"/>
        <end position="277"/>
    </location>
</feature>
<keyword evidence="2" id="KW-0677">Repeat</keyword>
<dbReference type="Gene3D" id="2.160.20.10">
    <property type="entry name" value="Single-stranded right-handed beta-helix, Pectin lyase-like"/>
    <property type="match status" value="1"/>
</dbReference>
<dbReference type="InterPro" id="IPR006626">
    <property type="entry name" value="PbH1"/>
</dbReference>
<organism evidence="5 6">
    <name type="scientific">Rubrobacter xylanophilus</name>
    <dbReference type="NCBI Taxonomy" id="49319"/>
    <lineage>
        <taxon>Bacteria</taxon>
        <taxon>Bacillati</taxon>
        <taxon>Actinomycetota</taxon>
        <taxon>Rubrobacteria</taxon>
        <taxon>Rubrobacterales</taxon>
        <taxon>Rubrobacteraceae</taxon>
        <taxon>Rubrobacter</taxon>
    </lineage>
</organism>
<keyword evidence="3" id="KW-0833">Ubl conjugation pathway</keyword>
<dbReference type="PANTHER" id="PTHR22990">
    <property type="entry name" value="F-BOX ONLY PROTEIN"/>
    <property type="match status" value="1"/>
</dbReference>
<dbReference type="NCBIfam" id="TIGR03804">
    <property type="entry name" value="para_beta_helix"/>
    <property type="match status" value="1"/>
</dbReference>
<proteinExistence type="predicted"/>
<dbReference type="SMART" id="SM00710">
    <property type="entry name" value="PbH1"/>
    <property type="match status" value="6"/>
</dbReference>
<evidence type="ECO:0000256" key="3">
    <source>
        <dbReference type="ARBA" id="ARBA00022786"/>
    </source>
</evidence>
<dbReference type="SUPFAM" id="SSF51126">
    <property type="entry name" value="Pectin lyase-like"/>
    <property type="match status" value="1"/>
</dbReference>